<dbReference type="PANTHER" id="PTHR37306">
    <property type="entry name" value="COLICIN V PRODUCTION PROTEIN"/>
    <property type="match status" value="1"/>
</dbReference>
<dbReference type="Proteomes" id="UP000639396">
    <property type="component" value="Unassembled WGS sequence"/>
</dbReference>
<evidence type="ECO:0000256" key="2">
    <source>
        <dbReference type="ARBA" id="ARBA00022692"/>
    </source>
</evidence>
<feature type="transmembrane region" description="Helical" evidence="5">
    <location>
        <begin position="84"/>
        <end position="105"/>
    </location>
</feature>
<feature type="transmembrane region" description="Helical" evidence="5">
    <location>
        <begin position="126"/>
        <end position="148"/>
    </location>
</feature>
<keyword evidence="4 5" id="KW-0472">Membrane</keyword>
<evidence type="ECO:0000256" key="3">
    <source>
        <dbReference type="ARBA" id="ARBA00022989"/>
    </source>
</evidence>
<name>A0A927H0B1_9BACL</name>
<dbReference type="PANTHER" id="PTHR37306:SF1">
    <property type="entry name" value="COLICIN V PRODUCTION PROTEIN"/>
    <property type="match status" value="1"/>
</dbReference>
<reference evidence="6" key="1">
    <citation type="submission" date="2020-09" db="EMBL/GenBank/DDBJ databases">
        <title>A novel bacterium of genus Paenibacillus, isolated from South China Sea.</title>
        <authorList>
            <person name="Huang H."/>
            <person name="Mo K."/>
            <person name="Hu Y."/>
        </authorList>
    </citation>
    <scope>NUCLEOTIDE SEQUENCE</scope>
    <source>
        <strain evidence="6">IB182363</strain>
    </source>
</reference>
<evidence type="ECO:0000313" key="7">
    <source>
        <dbReference type="Proteomes" id="UP000639396"/>
    </source>
</evidence>
<dbReference type="InterPro" id="IPR003825">
    <property type="entry name" value="Colicin-V_CvpA"/>
</dbReference>
<keyword evidence="7" id="KW-1185">Reference proteome</keyword>
<keyword evidence="3 5" id="KW-1133">Transmembrane helix</keyword>
<gene>
    <name evidence="6" type="ORF">IDH45_16065</name>
</gene>
<comment type="subcellular location">
    <subcellularLocation>
        <location evidence="1">Membrane</location>
        <topology evidence="1">Multi-pass membrane protein</topology>
    </subcellularLocation>
</comment>
<dbReference type="Pfam" id="PF02674">
    <property type="entry name" value="Colicin_V"/>
    <property type="match status" value="1"/>
</dbReference>
<evidence type="ECO:0000256" key="1">
    <source>
        <dbReference type="ARBA" id="ARBA00004141"/>
    </source>
</evidence>
<evidence type="ECO:0000256" key="4">
    <source>
        <dbReference type="ARBA" id="ARBA00023136"/>
    </source>
</evidence>
<dbReference type="RefSeq" id="WP_190929140.1">
    <property type="nucleotide sequence ID" value="NZ_JACXJA010000020.1"/>
</dbReference>
<accession>A0A927H0B1</accession>
<proteinExistence type="predicted"/>
<organism evidence="6 7">
    <name type="scientific">Paenibacillus oceani</name>
    <dbReference type="NCBI Taxonomy" id="2772510"/>
    <lineage>
        <taxon>Bacteria</taxon>
        <taxon>Bacillati</taxon>
        <taxon>Bacillota</taxon>
        <taxon>Bacilli</taxon>
        <taxon>Bacillales</taxon>
        <taxon>Paenibacillaceae</taxon>
        <taxon>Paenibacillus</taxon>
    </lineage>
</organism>
<keyword evidence="2 5" id="KW-0812">Transmembrane</keyword>
<sequence length="189" mass="20972">MSMNELNTLDIIAAVLIVGALALGYHRGLIAQLVSIVGLFIAYLAAYWLYDDLAPIVGRFIPLDKLKGYQEYAFLLDSINWNVYFNNAVAFAVIFIVVKIGFTIVGRVLHWIASIPGLKKVNKWSGALLALFEVVVLFTIAVLIMSIIPSDSLQKTLSESSAATFVMDRLPELADRLRELWNQIPVDSV</sequence>
<dbReference type="GO" id="GO:0009403">
    <property type="term" value="P:toxin biosynthetic process"/>
    <property type="evidence" value="ECO:0007669"/>
    <property type="project" value="InterPro"/>
</dbReference>
<feature type="transmembrane region" description="Helical" evidence="5">
    <location>
        <begin position="6"/>
        <end position="23"/>
    </location>
</feature>
<protein>
    <submittedName>
        <fullName evidence="6">CvpA family protein</fullName>
    </submittedName>
</protein>
<comment type="caution">
    <text evidence="6">The sequence shown here is derived from an EMBL/GenBank/DDBJ whole genome shotgun (WGS) entry which is preliminary data.</text>
</comment>
<evidence type="ECO:0000256" key="5">
    <source>
        <dbReference type="SAM" id="Phobius"/>
    </source>
</evidence>
<dbReference type="EMBL" id="JACXJA010000020">
    <property type="protein sequence ID" value="MBD2863510.1"/>
    <property type="molecule type" value="Genomic_DNA"/>
</dbReference>
<feature type="transmembrane region" description="Helical" evidence="5">
    <location>
        <begin position="30"/>
        <end position="50"/>
    </location>
</feature>
<dbReference type="AlphaFoldDB" id="A0A927H0B1"/>
<evidence type="ECO:0000313" key="6">
    <source>
        <dbReference type="EMBL" id="MBD2863510.1"/>
    </source>
</evidence>
<dbReference type="GO" id="GO:0016020">
    <property type="term" value="C:membrane"/>
    <property type="evidence" value="ECO:0007669"/>
    <property type="project" value="UniProtKB-SubCell"/>
</dbReference>